<keyword evidence="4 6" id="KW-0472">Membrane</keyword>
<evidence type="ECO:0000256" key="3">
    <source>
        <dbReference type="ARBA" id="ARBA00022989"/>
    </source>
</evidence>
<sequence>MSGSSAGSPPDDSGDDDRERDRSAGSSQTPPAPEEPPGNTANADDGVTIEDDGLLRWFLNTDDETVMVTRDILSSVAIVAVVGLLLFGVSGIWPPLVAVESGSMEPNMYRGDLIFVADEGRFAGDAAAAGTGVVTLENGQESGYDKFGNPGDVIVYQPNGDPSEVPVIHRARFWVEEGEHWVDTKASEDIVGDATCAEVTTCPAEHAGFVTKGDHNDGYDQYGNGISDIVKPEWVTGKAIFRIPWLGHVRLTFDKLLGGTGASTPPSSTLQGPRPAPTPAGPSATGFGPGGNLAGVAAIASTGAGAAVAIGRHRN</sequence>
<dbReference type="PANTHER" id="PTHR10806">
    <property type="entry name" value="SIGNAL PEPTIDASE COMPLEX CATALYTIC SUBUNIT SEC11"/>
    <property type="match status" value="1"/>
</dbReference>
<gene>
    <name evidence="7" type="ORF">C486_11766</name>
</gene>
<keyword evidence="3 6" id="KW-1133">Transmembrane helix</keyword>
<dbReference type="GO" id="GO:0004252">
    <property type="term" value="F:serine-type endopeptidase activity"/>
    <property type="evidence" value="ECO:0007669"/>
    <property type="project" value="InterPro"/>
</dbReference>
<evidence type="ECO:0000256" key="6">
    <source>
        <dbReference type="SAM" id="Phobius"/>
    </source>
</evidence>
<dbReference type="PANTHER" id="PTHR10806:SF6">
    <property type="entry name" value="SIGNAL PEPTIDASE COMPLEX CATALYTIC SUBUNIT SEC11"/>
    <property type="match status" value="1"/>
</dbReference>
<dbReference type="InterPro" id="IPR036286">
    <property type="entry name" value="LexA/Signal_pep-like_sf"/>
</dbReference>
<evidence type="ECO:0000313" key="7">
    <source>
        <dbReference type="EMBL" id="ELY79068.1"/>
    </source>
</evidence>
<dbReference type="Proteomes" id="UP000011592">
    <property type="component" value="Unassembled WGS sequence"/>
</dbReference>
<protein>
    <submittedName>
        <fullName evidence="7">Peptidase S26B, signal peptidase</fullName>
    </submittedName>
</protein>
<dbReference type="EMBL" id="AOIJ01000052">
    <property type="protein sequence ID" value="ELY79068.1"/>
    <property type="molecule type" value="Genomic_DNA"/>
</dbReference>
<dbReference type="InterPro" id="IPR001733">
    <property type="entry name" value="Peptidase_S26B"/>
</dbReference>
<feature type="transmembrane region" description="Helical" evidence="6">
    <location>
        <begin position="72"/>
        <end position="93"/>
    </location>
</feature>
<name>L9Z1P7_9EURY</name>
<evidence type="ECO:0000256" key="1">
    <source>
        <dbReference type="ARBA" id="ARBA00004370"/>
    </source>
</evidence>
<dbReference type="GO" id="GO:0006465">
    <property type="term" value="P:signal peptide processing"/>
    <property type="evidence" value="ECO:0007669"/>
    <property type="project" value="InterPro"/>
</dbReference>
<dbReference type="CDD" id="cd06530">
    <property type="entry name" value="S26_SPase_I"/>
    <property type="match status" value="1"/>
</dbReference>
<comment type="subcellular location">
    <subcellularLocation>
        <location evidence="1">Membrane</location>
    </subcellularLocation>
</comment>
<feature type="compositionally biased region" description="Polar residues" evidence="5">
    <location>
        <begin position="262"/>
        <end position="271"/>
    </location>
</feature>
<reference evidence="7 8" key="1">
    <citation type="journal article" date="2014" name="PLoS Genet.">
        <title>Phylogenetically driven sequencing of extremely halophilic archaea reveals strategies for static and dynamic osmo-response.</title>
        <authorList>
            <person name="Becker E.A."/>
            <person name="Seitzer P.M."/>
            <person name="Tritt A."/>
            <person name="Larsen D."/>
            <person name="Krusor M."/>
            <person name="Yao A.I."/>
            <person name="Wu D."/>
            <person name="Madern D."/>
            <person name="Eisen J.A."/>
            <person name="Darling A.E."/>
            <person name="Facciotti M.T."/>
        </authorList>
    </citation>
    <scope>NUCLEOTIDE SEQUENCE [LARGE SCALE GENOMIC DNA]</scope>
    <source>
        <strain evidence="7 8">JCM 14663</strain>
    </source>
</reference>
<feature type="compositionally biased region" description="Low complexity" evidence="5">
    <location>
        <begin position="1"/>
        <end position="11"/>
    </location>
</feature>
<dbReference type="GO" id="GO:0016020">
    <property type="term" value="C:membrane"/>
    <property type="evidence" value="ECO:0007669"/>
    <property type="project" value="UniProtKB-SubCell"/>
</dbReference>
<accession>L9Z1P7</accession>
<evidence type="ECO:0000256" key="2">
    <source>
        <dbReference type="ARBA" id="ARBA00022692"/>
    </source>
</evidence>
<dbReference type="SUPFAM" id="SSF51306">
    <property type="entry name" value="LexA/Signal peptidase"/>
    <property type="match status" value="1"/>
</dbReference>
<keyword evidence="2 6" id="KW-0812">Transmembrane</keyword>
<evidence type="ECO:0000256" key="4">
    <source>
        <dbReference type="ARBA" id="ARBA00023136"/>
    </source>
</evidence>
<dbReference type="InterPro" id="IPR019533">
    <property type="entry name" value="Peptidase_S26"/>
</dbReference>
<proteinExistence type="predicted"/>
<organism evidence="7 8">
    <name type="scientific">Natrinema gari JCM 14663</name>
    <dbReference type="NCBI Taxonomy" id="1230459"/>
    <lineage>
        <taxon>Archaea</taxon>
        <taxon>Methanobacteriati</taxon>
        <taxon>Methanobacteriota</taxon>
        <taxon>Stenosarchaea group</taxon>
        <taxon>Halobacteria</taxon>
        <taxon>Halobacteriales</taxon>
        <taxon>Natrialbaceae</taxon>
        <taxon>Natrinema</taxon>
    </lineage>
</organism>
<dbReference type="PATRIC" id="fig|1230459.4.peg.2342"/>
<feature type="region of interest" description="Disordered" evidence="5">
    <location>
        <begin position="1"/>
        <end position="47"/>
    </location>
</feature>
<keyword evidence="8" id="KW-1185">Reference proteome</keyword>
<dbReference type="AlphaFoldDB" id="L9Z1P7"/>
<feature type="region of interest" description="Disordered" evidence="5">
    <location>
        <begin position="260"/>
        <end position="288"/>
    </location>
</feature>
<evidence type="ECO:0000256" key="5">
    <source>
        <dbReference type="SAM" id="MobiDB-lite"/>
    </source>
</evidence>
<comment type="caution">
    <text evidence="7">The sequence shown here is derived from an EMBL/GenBank/DDBJ whole genome shotgun (WGS) entry which is preliminary data.</text>
</comment>
<dbReference type="RefSeq" id="WP_008456152.1">
    <property type="nucleotide sequence ID" value="NZ_AOIJ01000052.1"/>
</dbReference>
<evidence type="ECO:0000313" key="8">
    <source>
        <dbReference type="Proteomes" id="UP000011592"/>
    </source>
</evidence>